<dbReference type="InParanoid" id="A0A1J7I933"/>
<evidence type="ECO:0000313" key="2">
    <source>
        <dbReference type="Proteomes" id="UP000182658"/>
    </source>
</evidence>
<dbReference type="AlphaFoldDB" id="A0A1J7I933"/>
<organism evidence="1 2">
    <name type="scientific">Coniochaeta ligniaria NRRL 30616</name>
    <dbReference type="NCBI Taxonomy" id="1408157"/>
    <lineage>
        <taxon>Eukaryota</taxon>
        <taxon>Fungi</taxon>
        <taxon>Dikarya</taxon>
        <taxon>Ascomycota</taxon>
        <taxon>Pezizomycotina</taxon>
        <taxon>Sordariomycetes</taxon>
        <taxon>Sordariomycetidae</taxon>
        <taxon>Coniochaetales</taxon>
        <taxon>Coniochaetaceae</taxon>
        <taxon>Coniochaeta</taxon>
    </lineage>
</organism>
<reference evidence="1 2" key="1">
    <citation type="submission" date="2016-10" db="EMBL/GenBank/DDBJ databases">
        <title>Draft genome sequence of Coniochaeta ligniaria NRRL30616, a lignocellulolytic fungus for bioabatement of inhibitors in plant biomass hydrolysates.</title>
        <authorList>
            <consortium name="DOE Joint Genome Institute"/>
            <person name="Jimenez D.J."/>
            <person name="Hector R.E."/>
            <person name="Riley R."/>
            <person name="Sun H."/>
            <person name="Grigoriev I.V."/>
            <person name="Van Elsas J.D."/>
            <person name="Nichols N.N."/>
        </authorList>
    </citation>
    <scope>NUCLEOTIDE SEQUENCE [LARGE SCALE GENOMIC DNA]</scope>
    <source>
        <strain evidence="1 2">NRRL 30616</strain>
    </source>
</reference>
<protein>
    <submittedName>
        <fullName evidence="1">Uncharacterized protein</fullName>
    </submittedName>
</protein>
<accession>A0A1J7I933</accession>
<dbReference type="Proteomes" id="UP000182658">
    <property type="component" value="Unassembled WGS sequence"/>
</dbReference>
<sequence>MVLITSSSTFDTKMTSRRRPIKFAPISYLEGLYLSHVFIRHGKPRHRARQHRYEIVLRRSLPEPKMRTTLQQRIVTTQDTPLASQDTTMIHDDHSAGLWDPEFTSSSQQAGRNITNYIYGRKTFKSKGKLLKHVHTIIYKRQRCTYSCNASPVPNRTFGDATTSTLSAPGSLDFFQARPERSFTYWKEPQQWFHHQREPQKYYRQLYHPRQAFQLALIRSISTVLLIDMETDKQDMILDFTLLNKGTNRHPSKLNYS</sequence>
<proteinExistence type="predicted"/>
<evidence type="ECO:0000313" key="1">
    <source>
        <dbReference type="EMBL" id="OIW24159.1"/>
    </source>
</evidence>
<dbReference type="EMBL" id="KV875104">
    <property type="protein sequence ID" value="OIW24159.1"/>
    <property type="molecule type" value="Genomic_DNA"/>
</dbReference>
<name>A0A1J7I933_9PEZI</name>
<keyword evidence="2" id="KW-1185">Reference proteome</keyword>
<gene>
    <name evidence="1" type="ORF">CONLIGDRAFT_692384</name>
</gene>